<evidence type="ECO:0000256" key="4">
    <source>
        <dbReference type="ARBA" id="ARBA00022801"/>
    </source>
</evidence>
<keyword evidence="6" id="KW-0119">Carbohydrate metabolism</keyword>
<evidence type="ECO:0000256" key="7">
    <source>
        <dbReference type="ARBA" id="ARBA00038103"/>
    </source>
</evidence>
<keyword evidence="4" id="KW-0378">Hydrolase</keyword>
<accession>A0A7D5L9W4</accession>
<dbReference type="GO" id="GO:0006020">
    <property type="term" value="P:inositol metabolic process"/>
    <property type="evidence" value="ECO:0007669"/>
    <property type="project" value="TreeGrafter"/>
</dbReference>
<comment type="cofactor">
    <cofactor evidence="8">
        <name>Mg(2+)</name>
        <dbReference type="ChEBI" id="CHEBI:18420"/>
    </cofactor>
</comment>
<gene>
    <name evidence="9" type="ORF">HUG12_06980</name>
</gene>
<keyword evidence="10" id="KW-1185">Reference proteome</keyword>
<proteinExistence type="inferred from homology"/>
<dbReference type="OrthoDB" id="58111at2157"/>
<keyword evidence="5 8" id="KW-0460">Magnesium</keyword>
<dbReference type="Gene3D" id="3.30.540.10">
    <property type="entry name" value="Fructose-1,6-Bisphosphatase, subunit A, domain 1"/>
    <property type="match status" value="1"/>
</dbReference>
<feature type="binding site" evidence="8">
    <location>
        <position position="87"/>
    </location>
    <ligand>
        <name>Mg(2+)</name>
        <dbReference type="ChEBI" id="CHEBI:18420"/>
        <label>1</label>
        <note>catalytic</note>
    </ligand>
</feature>
<dbReference type="EC" id="3.1.3.11" evidence="2"/>
<sequence>MSERDAVERTAIEACLAGGRRLRVAFETGDTTVERFEHDVKSSADRESESAMLDVVTDRFPTHELDAEESGHHGGSADWRWVIDPLDGTNNFESGLPSFAAAVAVERAGTTELGVAYVPVADDLYVARRSDGVRYNGRPLATNEPDEGGSRAAVPEATVMSVVGHDVKLHEERAAVSRVLNEGVEDACKRRLESWSPTVHWGLLARGALDGALCYRPDEEEQLFGELLAGEAGLVIERGEEWYVAGRTPELAGSLADIAAGAVDPGTTADAGAEPSEG</sequence>
<dbReference type="PRINTS" id="PR00377">
    <property type="entry name" value="IMPHPHTASES"/>
</dbReference>
<evidence type="ECO:0000256" key="2">
    <source>
        <dbReference type="ARBA" id="ARBA00013093"/>
    </source>
</evidence>
<comment type="similarity">
    <text evidence="7">Belongs to the inositol monophosphatase superfamily. FBPase class 4 family.</text>
</comment>
<protein>
    <recommendedName>
        <fullName evidence="2">fructose-bisphosphatase</fullName>
        <ecNumber evidence="2">3.1.3.11</ecNumber>
    </recommendedName>
</protein>
<feature type="binding site" evidence="8">
    <location>
        <position position="68"/>
    </location>
    <ligand>
        <name>Mg(2+)</name>
        <dbReference type="ChEBI" id="CHEBI:18420"/>
        <label>1</label>
        <note>catalytic</note>
    </ligand>
</feature>
<organism evidence="9 10">
    <name type="scientific">Halorarum salinum</name>
    <dbReference type="NCBI Taxonomy" id="2743089"/>
    <lineage>
        <taxon>Archaea</taxon>
        <taxon>Methanobacteriati</taxon>
        <taxon>Methanobacteriota</taxon>
        <taxon>Stenosarchaea group</taxon>
        <taxon>Halobacteria</taxon>
        <taxon>Halobacteriales</taxon>
        <taxon>Haloferacaceae</taxon>
        <taxon>Halorarum</taxon>
    </lineage>
</organism>
<dbReference type="GO" id="GO:0008934">
    <property type="term" value="F:inositol monophosphate 1-phosphatase activity"/>
    <property type="evidence" value="ECO:0007669"/>
    <property type="project" value="TreeGrafter"/>
</dbReference>
<evidence type="ECO:0000256" key="1">
    <source>
        <dbReference type="ARBA" id="ARBA00001273"/>
    </source>
</evidence>
<dbReference type="EMBL" id="CP058579">
    <property type="protein sequence ID" value="QLG61488.1"/>
    <property type="molecule type" value="Genomic_DNA"/>
</dbReference>
<evidence type="ECO:0000313" key="9">
    <source>
        <dbReference type="EMBL" id="QLG61488.1"/>
    </source>
</evidence>
<dbReference type="PANTHER" id="PTHR20854">
    <property type="entry name" value="INOSITOL MONOPHOSPHATASE"/>
    <property type="match status" value="1"/>
</dbReference>
<dbReference type="PROSITE" id="PS00629">
    <property type="entry name" value="IMP_1"/>
    <property type="match status" value="1"/>
</dbReference>
<name>A0A7D5L9W4_9EURY</name>
<evidence type="ECO:0000313" key="10">
    <source>
        <dbReference type="Proteomes" id="UP000509626"/>
    </source>
</evidence>
<dbReference type="AlphaFoldDB" id="A0A7D5L9W4"/>
<dbReference type="RefSeq" id="WP_179268073.1">
    <property type="nucleotide sequence ID" value="NZ_CP058579.1"/>
</dbReference>
<dbReference type="InterPro" id="IPR000760">
    <property type="entry name" value="Inositol_monophosphatase-like"/>
</dbReference>
<dbReference type="Pfam" id="PF00459">
    <property type="entry name" value="Inositol_P"/>
    <property type="match status" value="1"/>
</dbReference>
<comment type="catalytic activity">
    <reaction evidence="1">
        <text>beta-D-fructose 1,6-bisphosphate + H2O = beta-D-fructose 6-phosphate + phosphate</text>
        <dbReference type="Rhea" id="RHEA:11064"/>
        <dbReference type="ChEBI" id="CHEBI:15377"/>
        <dbReference type="ChEBI" id="CHEBI:32966"/>
        <dbReference type="ChEBI" id="CHEBI:43474"/>
        <dbReference type="ChEBI" id="CHEBI:57634"/>
        <dbReference type="EC" id="3.1.3.11"/>
    </reaction>
</comment>
<reference evidence="9 10" key="1">
    <citation type="submission" date="2020-06" db="EMBL/GenBank/DDBJ databases">
        <title>NJ-3-1, isolated from saline soil.</title>
        <authorList>
            <person name="Cui H.L."/>
            <person name="Shi X."/>
        </authorList>
    </citation>
    <scope>NUCLEOTIDE SEQUENCE [LARGE SCALE GENOMIC DNA]</scope>
    <source>
        <strain evidence="9 10">NJ-3-1</strain>
    </source>
</reference>
<dbReference type="GeneID" id="56037189"/>
<evidence type="ECO:0000256" key="6">
    <source>
        <dbReference type="ARBA" id="ARBA00023277"/>
    </source>
</evidence>
<dbReference type="PANTHER" id="PTHR20854:SF4">
    <property type="entry name" value="INOSITOL-1-MONOPHOSPHATASE-RELATED"/>
    <property type="match status" value="1"/>
</dbReference>
<dbReference type="GO" id="GO:0007165">
    <property type="term" value="P:signal transduction"/>
    <property type="evidence" value="ECO:0007669"/>
    <property type="project" value="TreeGrafter"/>
</dbReference>
<dbReference type="InterPro" id="IPR020583">
    <property type="entry name" value="Inositol_monoP_metal-BS"/>
</dbReference>
<evidence type="ECO:0000256" key="5">
    <source>
        <dbReference type="ARBA" id="ARBA00022842"/>
    </source>
</evidence>
<evidence type="ECO:0000256" key="3">
    <source>
        <dbReference type="ARBA" id="ARBA00022723"/>
    </source>
</evidence>
<dbReference type="Proteomes" id="UP000509626">
    <property type="component" value="Chromosome"/>
</dbReference>
<keyword evidence="3 8" id="KW-0479">Metal-binding</keyword>
<dbReference type="GO" id="GO:0042132">
    <property type="term" value="F:fructose 1,6-bisphosphate 1-phosphatase activity"/>
    <property type="evidence" value="ECO:0007669"/>
    <property type="project" value="UniProtKB-EC"/>
</dbReference>
<dbReference type="SUPFAM" id="SSF56655">
    <property type="entry name" value="Carbohydrate phosphatase"/>
    <property type="match status" value="1"/>
</dbReference>
<evidence type="ECO:0000256" key="8">
    <source>
        <dbReference type="PIRSR" id="PIRSR600760-2"/>
    </source>
</evidence>
<dbReference type="KEGG" id="halu:HUG12_06980"/>
<feature type="binding site" evidence="8">
    <location>
        <position position="84"/>
    </location>
    <ligand>
        <name>Mg(2+)</name>
        <dbReference type="ChEBI" id="CHEBI:18420"/>
        <label>1</label>
        <note>catalytic</note>
    </ligand>
</feature>
<feature type="binding site" evidence="8">
    <location>
        <position position="86"/>
    </location>
    <ligand>
        <name>Mg(2+)</name>
        <dbReference type="ChEBI" id="CHEBI:18420"/>
        <label>1</label>
        <note>catalytic</note>
    </ligand>
</feature>
<dbReference type="GO" id="GO:0046872">
    <property type="term" value="F:metal ion binding"/>
    <property type="evidence" value="ECO:0007669"/>
    <property type="project" value="UniProtKB-KW"/>
</dbReference>